<organism evidence="2 3">
    <name type="scientific">Plectus sambesii</name>
    <dbReference type="NCBI Taxonomy" id="2011161"/>
    <lineage>
        <taxon>Eukaryota</taxon>
        <taxon>Metazoa</taxon>
        <taxon>Ecdysozoa</taxon>
        <taxon>Nematoda</taxon>
        <taxon>Chromadorea</taxon>
        <taxon>Plectida</taxon>
        <taxon>Plectina</taxon>
        <taxon>Plectoidea</taxon>
        <taxon>Plectidae</taxon>
        <taxon>Plectus</taxon>
    </lineage>
</organism>
<feature type="transmembrane region" description="Helical" evidence="1">
    <location>
        <begin position="50"/>
        <end position="71"/>
    </location>
</feature>
<reference evidence="3" key="1">
    <citation type="submission" date="2022-11" db="UniProtKB">
        <authorList>
            <consortium name="WormBaseParasite"/>
        </authorList>
    </citation>
    <scope>IDENTIFICATION</scope>
</reference>
<name>A0A914W1U2_9BILA</name>
<dbReference type="WBParaSite" id="PSAMB.scaffold2843size20922.g19390.t1">
    <property type="protein sequence ID" value="PSAMB.scaffold2843size20922.g19390.t1"/>
    <property type="gene ID" value="PSAMB.scaffold2843size20922.g19390"/>
</dbReference>
<keyword evidence="1" id="KW-1133">Transmembrane helix</keyword>
<dbReference type="Proteomes" id="UP000887566">
    <property type="component" value="Unplaced"/>
</dbReference>
<proteinExistence type="predicted"/>
<accession>A0A914W1U2</accession>
<keyword evidence="1" id="KW-0812">Transmembrane</keyword>
<sequence>MGLRKRTSGSTCFRPPVLVRSRRLPAKIPQLMRHYGLGHCRSRRPLSLSLAAFLSLSPLAIIIYCAPGVFLPDSAADKRSPAVADDRPGTPCRRPESRYFRNSTDHFF</sequence>
<keyword evidence="2" id="KW-1185">Reference proteome</keyword>
<protein>
    <submittedName>
        <fullName evidence="3">Transmembrane protein</fullName>
    </submittedName>
</protein>
<evidence type="ECO:0000313" key="2">
    <source>
        <dbReference type="Proteomes" id="UP000887566"/>
    </source>
</evidence>
<keyword evidence="1" id="KW-0472">Membrane</keyword>
<evidence type="ECO:0000256" key="1">
    <source>
        <dbReference type="SAM" id="Phobius"/>
    </source>
</evidence>
<evidence type="ECO:0000313" key="3">
    <source>
        <dbReference type="WBParaSite" id="PSAMB.scaffold2843size20922.g19390.t1"/>
    </source>
</evidence>
<dbReference type="AlphaFoldDB" id="A0A914W1U2"/>